<reference evidence="14 15" key="1">
    <citation type="submission" date="2018-08" db="EMBL/GenBank/DDBJ databases">
        <title>Actinomadura spongicola sp. nov., isolated from marine sponge Leucetta chagosensis.</title>
        <authorList>
            <person name="Li L."/>
            <person name="Lin H.W."/>
        </authorList>
    </citation>
    <scope>NUCLEOTIDE SEQUENCE [LARGE SCALE GENOMIC DNA]</scope>
    <source>
        <strain evidence="14 15">LHW52907</strain>
    </source>
</reference>
<evidence type="ECO:0000256" key="1">
    <source>
        <dbReference type="ARBA" id="ARBA00000085"/>
    </source>
</evidence>
<evidence type="ECO:0000256" key="8">
    <source>
        <dbReference type="ARBA" id="ARBA00022989"/>
    </source>
</evidence>
<comment type="caution">
    <text evidence="14">The sequence shown here is derived from an EMBL/GenBank/DDBJ whole genome shotgun (WGS) entry which is preliminary data.</text>
</comment>
<dbReference type="AlphaFoldDB" id="A0A372G806"/>
<feature type="domain" description="HAMP" evidence="13">
    <location>
        <begin position="189"/>
        <end position="242"/>
    </location>
</feature>
<name>A0A372G806_9ACTN</name>
<dbReference type="InterPro" id="IPR004358">
    <property type="entry name" value="Sig_transdc_His_kin-like_C"/>
</dbReference>
<evidence type="ECO:0000256" key="4">
    <source>
        <dbReference type="ARBA" id="ARBA00022553"/>
    </source>
</evidence>
<evidence type="ECO:0000256" key="9">
    <source>
        <dbReference type="ARBA" id="ARBA00023012"/>
    </source>
</evidence>
<dbReference type="SMART" id="SM00304">
    <property type="entry name" value="HAMP"/>
    <property type="match status" value="1"/>
</dbReference>
<keyword evidence="10" id="KW-0472">Membrane</keyword>
<dbReference type="GO" id="GO:0005886">
    <property type="term" value="C:plasma membrane"/>
    <property type="evidence" value="ECO:0007669"/>
    <property type="project" value="UniProtKB-SubCell"/>
</dbReference>
<gene>
    <name evidence="14" type="ORF">D0T12_33335</name>
</gene>
<dbReference type="InterPro" id="IPR036097">
    <property type="entry name" value="HisK_dim/P_sf"/>
</dbReference>
<dbReference type="InterPro" id="IPR005467">
    <property type="entry name" value="His_kinase_dom"/>
</dbReference>
<dbReference type="PRINTS" id="PR00344">
    <property type="entry name" value="BCTRLSENSOR"/>
</dbReference>
<evidence type="ECO:0000259" key="12">
    <source>
        <dbReference type="PROSITE" id="PS50109"/>
    </source>
</evidence>
<dbReference type="SMART" id="SM00387">
    <property type="entry name" value="HATPase_c"/>
    <property type="match status" value="1"/>
</dbReference>
<dbReference type="EMBL" id="QVNQ01000015">
    <property type="protein sequence ID" value="RFS81279.1"/>
    <property type="molecule type" value="Genomic_DNA"/>
</dbReference>
<dbReference type="GO" id="GO:0000155">
    <property type="term" value="F:phosphorelay sensor kinase activity"/>
    <property type="evidence" value="ECO:0007669"/>
    <property type="project" value="InterPro"/>
</dbReference>
<keyword evidence="6" id="KW-0812">Transmembrane</keyword>
<dbReference type="Proteomes" id="UP000262882">
    <property type="component" value="Unassembled WGS sequence"/>
</dbReference>
<evidence type="ECO:0000313" key="14">
    <source>
        <dbReference type="EMBL" id="RFS81279.1"/>
    </source>
</evidence>
<feature type="compositionally biased region" description="Basic and acidic residues" evidence="11">
    <location>
        <begin position="76"/>
        <end position="88"/>
    </location>
</feature>
<protein>
    <recommendedName>
        <fullName evidence="3">histidine kinase</fullName>
        <ecNumber evidence="3">2.7.13.3</ecNumber>
    </recommendedName>
</protein>
<evidence type="ECO:0000256" key="6">
    <source>
        <dbReference type="ARBA" id="ARBA00022692"/>
    </source>
</evidence>
<evidence type="ECO:0000259" key="13">
    <source>
        <dbReference type="PROSITE" id="PS50885"/>
    </source>
</evidence>
<dbReference type="Gene3D" id="6.10.340.10">
    <property type="match status" value="1"/>
</dbReference>
<dbReference type="CDD" id="cd06225">
    <property type="entry name" value="HAMP"/>
    <property type="match status" value="1"/>
</dbReference>
<dbReference type="InterPro" id="IPR050428">
    <property type="entry name" value="TCS_sensor_his_kinase"/>
</dbReference>
<dbReference type="CDD" id="cd00082">
    <property type="entry name" value="HisKA"/>
    <property type="match status" value="1"/>
</dbReference>
<feature type="domain" description="Histidine kinase" evidence="12">
    <location>
        <begin position="250"/>
        <end position="463"/>
    </location>
</feature>
<dbReference type="Pfam" id="PF02518">
    <property type="entry name" value="HATPase_c"/>
    <property type="match status" value="1"/>
</dbReference>
<dbReference type="Pfam" id="PF00512">
    <property type="entry name" value="HisKA"/>
    <property type="match status" value="1"/>
</dbReference>
<dbReference type="SUPFAM" id="SSF47384">
    <property type="entry name" value="Homodimeric domain of signal transducing histidine kinase"/>
    <property type="match status" value="1"/>
</dbReference>
<dbReference type="InterPro" id="IPR036890">
    <property type="entry name" value="HATPase_C_sf"/>
</dbReference>
<proteinExistence type="predicted"/>
<evidence type="ECO:0000313" key="15">
    <source>
        <dbReference type="Proteomes" id="UP000262882"/>
    </source>
</evidence>
<evidence type="ECO:0000256" key="10">
    <source>
        <dbReference type="ARBA" id="ARBA00023136"/>
    </source>
</evidence>
<dbReference type="InterPro" id="IPR003594">
    <property type="entry name" value="HATPase_dom"/>
</dbReference>
<dbReference type="SMART" id="SM00388">
    <property type="entry name" value="HisKA"/>
    <property type="match status" value="1"/>
</dbReference>
<dbReference type="PROSITE" id="PS50109">
    <property type="entry name" value="HIS_KIN"/>
    <property type="match status" value="1"/>
</dbReference>
<comment type="catalytic activity">
    <reaction evidence="1">
        <text>ATP + protein L-histidine = ADP + protein N-phospho-L-histidine.</text>
        <dbReference type="EC" id="2.7.13.3"/>
    </reaction>
</comment>
<dbReference type="InterPro" id="IPR003661">
    <property type="entry name" value="HisK_dim/P_dom"/>
</dbReference>
<keyword evidence="7 14" id="KW-0418">Kinase</keyword>
<keyword evidence="8" id="KW-1133">Transmembrane helix</keyword>
<keyword evidence="9" id="KW-0902">Two-component regulatory system</keyword>
<evidence type="ECO:0000256" key="3">
    <source>
        <dbReference type="ARBA" id="ARBA00012438"/>
    </source>
</evidence>
<accession>A0A372G806</accession>
<dbReference type="SUPFAM" id="SSF55874">
    <property type="entry name" value="ATPase domain of HSP90 chaperone/DNA topoisomerase II/histidine kinase"/>
    <property type="match status" value="1"/>
</dbReference>
<keyword evidence="4" id="KW-0597">Phosphoprotein</keyword>
<dbReference type="Gene3D" id="1.10.287.130">
    <property type="match status" value="1"/>
</dbReference>
<dbReference type="InterPro" id="IPR003660">
    <property type="entry name" value="HAMP_dom"/>
</dbReference>
<sequence>MVATAFVCALGTIVARTVVEDQWSEDARDHATDVAFQVTFALETGRSPVGLHDHYVVVSADGRYARTVGFPTPPRGDGRSRTGDLELERPGPGFVPAVGWGLRKIRTRSAVDGEGTVQTYVVGTTDPLPPARFREATGLDTRSAQRLTVYTLVASERARTAVTTLDRLVRWGMPGAAVFVGLTAWLVTGWALRPVEAIRAKMAGITAGDLDQRVPVPPTADVVAGLARTTNETLDRLEQAHLRQRSFVADASHELRSPLAALRGTLEIPLARPQRADWPAVVAAALADTVRLQRLTDDLLLLSAEEHRPREGAAVDLADLVEEQIAERAYSGTASDTASGAAPAFGCDVERPALVLGEEARLARVVRNLLDNAARHARSTVHASVRLDAGTVVLTVTDDGAGVPPADRERIFDRFVRLDDARDRADGGTGLGLAIVRELVTALGGSVRVTGGSTFTVRLPADQSP</sequence>
<dbReference type="PANTHER" id="PTHR45436">
    <property type="entry name" value="SENSOR HISTIDINE KINASE YKOH"/>
    <property type="match status" value="1"/>
</dbReference>
<dbReference type="Gene3D" id="3.30.565.10">
    <property type="entry name" value="Histidine kinase-like ATPase, C-terminal domain"/>
    <property type="match status" value="1"/>
</dbReference>
<evidence type="ECO:0000256" key="7">
    <source>
        <dbReference type="ARBA" id="ARBA00022777"/>
    </source>
</evidence>
<evidence type="ECO:0000256" key="11">
    <source>
        <dbReference type="SAM" id="MobiDB-lite"/>
    </source>
</evidence>
<keyword evidence="5" id="KW-0808">Transferase</keyword>
<dbReference type="PANTHER" id="PTHR45436:SF5">
    <property type="entry name" value="SENSOR HISTIDINE KINASE TRCS"/>
    <property type="match status" value="1"/>
</dbReference>
<evidence type="ECO:0000256" key="5">
    <source>
        <dbReference type="ARBA" id="ARBA00022679"/>
    </source>
</evidence>
<organism evidence="14 15">
    <name type="scientific">Actinomadura spongiicola</name>
    <dbReference type="NCBI Taxonomy" id="2303421"/>
    <lineage>
        <taxon>Bacteria</taxon>
        <taxon>Bacillati</taxon>
        <taxon>Actinomycetota</taxon>
        <taxon>Actinomycetes</taxon>
        <taxon>Streptosporangiales</taxon>
        <taxon>Thermomonosporaceae</taxon>
        <taxon>Actinomadura</taxon>
    </lineage>
</organism>
<evidence type="ECO:0000256" key="2">
    <source>
        <dbReference type="ARBA" id="ARBA00004236"/>
    </source>
</evidence>
<feature type="region of interest" description="Disordered" evidence="11">
    <location>
        <begin position="68"/>
        <end position="88"/>
    </location>
</feature>
<keyword evidence="15" id="KW-1185">Reference proteome</keyword>
<dbReference type="OrthoDB" id="9786919at2"/>
<dbReference type="EC" id="2.7.13.3" evidence="3"/>
<comment type="subcellular location">
    <subcellularLocation>
        <location evidence="2">Cell membrane</location>
    </subcellularLocation>
</comment>
<dbReference type="PROSITE" id="PS50885">
    <property type="entry name" value="HAMP"/>
    <property type="match status" value="1"/>
</dbReference>